<dbReference type="RefSeq" id="WP_035075285.1">
    <property type="nucleotide sequence ID" value="NZ_JMIH01000022.1"/>
</dbReference>
<gene>
    <name evidence="1" type="ORF">EL17_13555</name>
</gene>
<dbReference type="Proteomes" id="UP000027821">
    <property type="component" value="Unassembled WGS sequence"/>
</dbReference>
<name>A0A074KWN1_9BACT</name>
<protein>
    <submittedName>
        <fullName evidence="1">Uncharacterized protein</fullName>
    </submittedName>
</protein>
<sequence>MKQIYNIYPLLLLLVLGACVEEELLTLGSPLLRNSNMSLYPNSALPWKANNTEGMGVSKEFL</sequence>
<dbReference type="AlphaFoldDB" id="A0A074KWN1"/>
<dbReference type="PROSITE" id="PS51257">
    <property type="entry name" value="PROKAR_LIPOPROTEIN"/>
    <property type="match status" value="1"/>
</dbReference>
<comment type="caution">
    <text evidence="1">The sequence shown here is derived from an EMBL/GenBank/DDBJ whole genome shotgun (WGS) entry which is preliminary data.</text>
</comment>
<organism evidence="1 2">
    <name type="scientific">Anditalea andensis</name>
    <dbReference type="NCBI Taxonomy" id="1048983"/>
    <lineage>
        <taxon>Bacteria</taxon>
        <taxon>Pseudomonadati</taxon>
        <taxon>Bacteroidota</taxon>
        <taxon>Cytophagia</taxon>
        <taxon>Cytophagales</taxon>
        <taxon>Cytophagaceae</taxon>
        <taxon>Anditalea</taxon>
    </lineage>
</organism>
<dbReference type="STRING" id="1048983.EL17_13555"/>
<reference evidence="1 2" key="1">
    <citation type="submission" date="2014-04" db="EMBL/GenBank/DDBJ databases">
        <title>Characterization and application of a salt tolerant electro-active bacterium.</title>
        <authorList>
            <person name="Yang L."/>
            <person name="Wei S."/>
            <person name="Tay Q.X.M."/>
        </authorList>
    </citation>
    <scope>NUCLEOTIDE SEQUENCE [LARGE SCALE GENOMIC DNA]</scope>
    <source>
        <strain evidence="1 2">LY1</strain>
    </source>
</reference>
<dbReference type="OrthoDB" id="836972at2"/>
<evidence type="ECO:0000313" key="1">
    <source>
        <dbReference type="EMBL" id="KEO73364.1"/>
    </source>
</evidence>
<dbReference type="EMBL" id="JMIH01000022">
    <property type="protein sequence ID" value="KEO73364.1"/>
    <property type="molecule type" value="Genomic_DNA"/>
</dbReference>
<keyword evidence="2" id="KW-1185">Reference proteome</keyword>
<evidence type="ECO:0000313" key="2">
    <source>
        <dbReference type="Proteomes" id="UP000027821"/>
    </source>
</evidence>
<proteinExistence type="predicted"/>
<accession>A0A074KWN1</accession>